<proteinExistence type="predicted"/>
<dbReference type="AlphaFoldDB" id="A0A3M8HCR9"/>
<name>A0A3M8HCR9_9BACI</name>
<dbReference type="RefSeq" id="WP_122971313.1">
    <property type="nucleotide sequence ID" value="NZ_RHLQ01000009.1"/>
</dbReference>
<organism evidence="1 2">
    <name type="scientific">Lysinibacillus halotolerans</name>
    <dbReference type="NCBI Taxonomy" id="1368476"/>
    <lineage>
        <taxon>Bacteria</taxon>
        <taxon>Bacillati</taxon>
        <taxon>Bacillota</taxon>
        <taxon>Bacilli</taxon>
        <taxon>Bacillales</taxon>
        <taxon>Bacillaceae</taxon>
        <taxon>Lysinibacillus</taxon>
    </lineage>
</organism>
<accession>A0A3M8HCR9</accession>
<evidence type="ECO:0000313" key="2">
    <source>
        <dbReference type="Proteomes" id="UP000279909"/>
    </source>
</evidence>
<dbReference type="EMBL" id="RHLQ01000009">
    <property type="protein sequence ID" value="RND00248.1"/>
    <property type="molecule type" value="Genomic_DNA"/>
</dbReference>
<protein>
    <submittedName>
        <fullName evidence="1">Uncharacterized protein</fullName>
    </submittedName>
</protein>
<dbReference type="Proteomes" id="UP000279909">
    <property type="component" value="Unassembled WGS sequence"/>
</dbReference>
<comment type="caution">
    <text evidence="1">The sequence shown here is derived from an EMBL/GenBank/DDBJ whole genome shotgun (WGS) entry which is preliminary data.</text>
</comment>
<reference evidence="1 2" key="1">
    <citation type="journal article" date="2014" name="Int. J. Syst. Evol. Microbiol.">
        <title>Lysinibacillus halotolerans sp. nov., isolated from saline-alkaline soil.</title>
        <authorList>
            <person name="Kong D."/>
            <person name="Wang Y."/>
            <person name="Zhao B."/>
            <person name="Li Y."/>
            <person name="Song J."/>
            <person name="Zhai Y."/>
            <person name="Zhang C."/>
            <person name="Wang H."/>
            <person name="Chen X."/>
            <person name="Zhao B."/>
            <person name="Ruan Z."/>
        </authorList>
    </citation>
    <scope>NUCLEOTIDE SEQUENCE [LARGE SCALE GENOMIC DNA]</scope>
    <source>
        <strain evidence="1 2">MCCC 1A12703</strain>
    </source>
</reference>
<gene>
    <name evidence="1" type="ORF">EC501_05600</name>
</gene>
<evidence type="ECO:0000313" key="1">
    <source>
        <dbReference type="EMBL" id="RND00248.1"/>
    </source>
</evidence>
<dbReference type="OrthoDB" id="2896613at2"/>
<sequence length="190" mass="22967">MKEDIQFLKELQATLKHEEKHDNDSQASPRFWVIRDYRVVPANEDYDNGFYSYFYNDGDLTEFREFEELKDFIEEYFLDEVESDEYLEELLDDKSKDLDTLWAYIENHLNDDGFFSKVFCKREEFIVPDTMFLTKEEAKRHLELNHYHYTSKAHTYAMTAWRAPKVGKLLKILMNFDWDSVKFLESEETA</sequence>
<keyword evidence="2" id="KW-1185">Reference proteome</keyword>